<protein>
    <recommendedName>
        <fullName evidence="1">Condensation domain-containing protein</fullName>
    </recommendedName>
</protein>
<keyword evidence="3" id="KW-1185">Reference proteome</keyword>
<name>A0ABN3C7A8_9ACTN</name>
<dbReference type="Pfam" id="PF00668">
    <property type="entry name" value="Condensation"/>
    <property type="match status" value="1"/>
</dbReference>
<gene>
    <name evidence="2" type="ORF">GCM10009850_006450</name>
</gene>
<dbReference type="SUPFAM" id="SSF52777">
    <property type="entry name" value="CoA-dependent acyltransferases"/>
    <property type="match status" value="2"/>
</dbReference>
<dbReference type="Gene3D" id="3.30.559.10">
    <property type="entry name" value="Chloramphenicol acetyltransferase-like domain"/>
    <property type="match status" value="1"/>
</dbReference>
<dbReference type="InterPro" id="IPR023213">
    <property type="entry name" value="CAT-like_dom_sf"/>
</dbReference>
<sequence>MDPDMHTSFSSAVFMAAPCPIPFIGCSHRSGTLSWAQEHVWGWIGPGLEQGRSLNYDLCFSVPVPADTTVAEFLAAIAALVHRHETLRTRFRRTGDGPLRQEVAGHGSVDVVRYQFHAGQVTPGLAPAGEDPRSALLRRLTGAGMLDIVNGFPFRVGFVADAEIVTHAAFAISLIVADAAACDNVVSEFAAALGRIRSGATAPPGPVFHQLDQVSWEGSADGRRAERRALEYWREQMPAIAALPRPAVLDGGAMRAVITPAEPVLTAAEQVAPASGTSSSAVILTAFLLATAQVLQLDHLGCYLHCANRSDPGRRDSVTRLKSMTVYGYSGGGPDFRAATREVFRGSLTAYRHAHSPGGLFLDRLGVAAQEAPFVQFNDVRPFVAAPGPAEPAVQGATVGPASPGEPAITEIPPEDAHNPVAVLALGVGPFVGAGSLEGAGSPILRLETNLLRMDGIALLLKRMTRILAAAAASSSAPVTSGPAE</sequence>
<dbReference type="EMBL" id="BAAAQX010000001">
    <property type="protein sequence ID" value="GAA2204988.1"/>
    <property type="molecule type" value="Genomic_DNA"/>
</dbReference>
<proteinExistence type="predicted"/>
<dbReference type="InterPro" id="IPR001242">
    <property type="entry name" value="Condensation_dom"/>
</dbReference>
<organism evidence="2 3">
    <name type="scientific">Nonomuraea monospora</name>
    <dbReference type="NCBI Taxonomy" id="568818"/>
    <lineage>
        <taxon>Bacteria</taxon>
        <taxon>Bacillati</taxon>
        <taxon>Actinomycetota</taxon>
        <taxon>Actinomycetes</taxon>
        <taxon>Streptosporangiales</taxon>
        <taxon>Streptosporangiaceae</taxon>
        <taxon>Nonomuraea</taxon>
    </lineage>
</organism>
<evidence type="ECO:0000313" key="3">
    <source>
        <dbReference type="Proteomes" id="UP001499843"/>
    </source>
</evidence>
<evidence type="ECO:0000313" key="2">
    <source>
        <dbReference type="EMBL" id="GAA2204988.1"/>
    </source>
</evidence>
<evidence type="ECO:0000259" key="1">
    <source>
        <dbReference type="Pfam" id="PF00668"/>
    </source>
</evidence>
<reference evidence="2 3" key="1">
    <citation type="journal article" date="2019" name="Int. J. Syst. Evol. Microbiol.">
        <title>The Global Catalogue of Microorganisms (GCM) 10K type strain sequencing project: providing services to taxonomists for standard genome sequencing and annotation.</title>
        <authorList>
            <consortium name="The Broad Institute Genomics Platform"/>
            <consortium name="The Broad Institute Genome Sequencing Center for Infectious Disease"/>
            <person name="Wu L."/>
            <person name="Ma J."/>
        </authorList>
    </citation>
    <scope>NUCLEOTIDE SEQUENCE [LARGE SCALE GENOMIC DNA]</scope>
    <source>
        <strain evidence="2 3">JCM 16114</strain>
    </source>
</reference>
<dbReference type="Gene3D" id="3.30.559.30">
    <property type="entry name" value="Nonribosomal peptide synthetase, condensation domain"/>
    <property type="match status" value="1"/>
</dbReference>
<dbReference type="Proteomes" id="UP001499843">
    <property type="component" value="Unassembled WGS sequence"/>
</dbReference>
<feature type="domain" description="Condensation" evidence="1">
    <location>
        <begin position="49"/>
        <end position="312"/>
    </location>
</feature>
<comment type="caution">
    <text evidence="2">The sequence shown here is derived from an EMBL/GenBank/DDBJ whole genome shotgun (WGS) entry which is preliminary data.</text>
</comment>
<accession>A0ABN3C7A8</accession>